<dbReference type="PANTHER" id="PTHR34069:SF2">
    <property type="entry name" value="BETA-KETOACYL-[ACYL-CARRIER-PROTEIN] SYNTHASE III"/>
    <property type="match status" value="1"/>
</dbReference>
<dbReference type="InterPro" id="IPR013751">
    <property type="entry name" value="ACP_syn_III_N"/>
</dbReference>
<dbReference type="InterPro" id="IPR016039">
    <property type="entry name" value="Thiolase-like"/>
</dbReference>
<feature type="domain" description="Beta-ketoacyl-[acyl-carrier-protein] synthase III N-terminal" evidence="4">
    <location>
        <begin position="113"/>
        <end position="175"/>
    </location>
</feature>
<dbReference type="InterPro" id="IPR013747">
    <property type="entry name" value="ACP_syn_III_C"/>
</dbReference>
<accession>A0A0L0MEP7</accession>
<dbReference type="Pfam" id="PF08541">
    <property type="entry name" value="ACP_syn_III_C"/>
    <property type="match status" value="1"/>
</dbReference>
<dbReference type="AlphaFoldDB" id="A0A0L0MEP7"/>
<dbReference type="OrthoDB" id="9815506at2"/>
<gene>
    <name evidence="5" type="ORF">BVER_00751c</name>
</gene>
<comment type="caution">
    <text evidence="5">The sequence shown here is derived from an EMBL/GenBank/DDBJ whole genome shotgun (WGS) entry which is preliminary data.</text>
</comment>
<dbReference type="Pfam" id="PF08545">
    <property type="entry name" value="ACP_syn_III"/>
    <property type="match status" value="1"/>
</dbReference>
<reference evidence="6" key="1">
    <citation type="submission" date="2015-06" db="EMBL/GenBank/DDBJ databases">
        <title>Comparative genomics of Burkholderia leaf nodule symbionts.</title>
        <authorList>
            <person name="Carlier A."/>
            <person name="Eberl L."/>
            <person name="Pinto-Carbo M."/>
        </authorList>
    </citation>
    <scope>NUCLEOTIDE SEQUENCE [LARGE SCALE GENOMIC DNA]</scope>
    <source>
        <strain evidence="6">UZHbot4</strain>
    </source>
</reference>
<evidence type="ECO:0000259" key="4">
    <source>
        <dbReference type="Pfam" id="PF08545"/>
    </source>
</evidence>
<feature type="domain" description="Beta-ketoacyl-[acyl-carrier-protein] synthase III C-terminal" evidence="3">
    <location>
        <begin position="237"/>
        <end position="286"/>
    </location>
</feature>
<keyword evidence="6" id="KW-1185">Reference proteome</keyword>
<dbReference type="Proteomes" id="UP000036959">
    <property type="component" value="Unassembled WGS sequence"/>
</dbReference>
<dbReference type="EMBL" id="LFJJ01000045">
    <property type="protein sequence ID" value="KND60776.1"/>
    <property type="molecule type" value="Genomic_DNA"/>
</dbReference>
<dbReference type="PATRIC" id="fig|242163.4.peg.5253"/>
<evidence type="ECO:0000256" key="1">
    <source>
        <dbReference type="ARBA" id="ARBA00022679"/>
    </source>
</evidence>
<dbReference type="EC" id="2.3.1.41" evidence="5"/>
<dbReference type="PANTHER" id="PTHR34069">
    <property type="entry name" value="3-OXOACYL-[ACYL-CARRIER-PROTEIN] SYNTHASE 3"/>
    <property type="match status" value="1"/>
</dbReference>
<evidence type="ECO:0000256" key="2">
    <source>
        <dbReference type="ARBA" id="ARBA00023315"/>
    </source>
</evidence>
<evidence type="ECO:0000259" key="3">
    <source>
        <dbReference type="Pfam" id="PF08541"/>
    </source>
</evidence>
<evidence type="ECO:0000313" key="5">
    <source>
        <dbReference type="EMBL" id="KND60776.1"/>
    </source>
</evidence>
<dbReference type="GO" id="GO:0004315">
    <property type="term" value="F:3-oxoacyl-[acyl-carrier-protein] synthase activity"/>
    <property type="evidence" value="ECO:0007669"/>
    <property type="project" value="UniProtKB-EC"/>
</dbReference>
<dbReference type="RefSeq" id="WP_050453314.1">
    <property type="nucleotide sequence ID" value="NZ_LFJJ01000045.1"/>
</dbReference>
<organism evidence="5 6">
    <name type="scientific">Candidatus Burkholderia verschuerenii</name>
    <dbReference type="NCBI Taxonomy" id="242163"/>
    <lineage>
        <taxon>Bacteria</taxon>
        <taxon>Pseudomonadati</taxon>
        <taxon>Pseudomonadota</taxon>
        <taxon>Betaproteobacteria</taxon>
        <taxon>Burkholderiales</taxon>
        <taxon>Burkholderiaceae</taxon>
        <taxon>Burkholderia</taxon>
    </lineage>
</organism>
<dbReference type="GO" id="GO:0044550">
    <property type="term" value="P:secondary metabolite biosynthetic process"/>
    <property type="evidence" value="ECO:0007669"/>
    <property type="project" value="TreeGrafter"/>
</dbReference>
<protein>
    <submittedName>
        <fullName evidence="5">3-oxoacyl-[acyl-carrier-protein] synthase, KASIII</fullName>
        <ecNumber evidence="5">2.3.1.41</ecNumber>
    </submittedName>
</protein>
<dbReference type="GO" id="GO:0006633">
    <property type="term" value="P:fatty acid biosynthetic process"/>
    <property type="evidence" value="ECO:0007669"/>
    <property type="project" value="InterPro"/>
</dbReference>
<proteinExistence type="predicted"/>
<keyword evidence="1 5" id="KW-0808">Transferase</keyword>
<name>A0A0L0MEP7_9BURK</name>
<keyword evidence="2 5" id="KW-0012">Acyltransferase</keyword>
<sequence>MGNLLTSPDVFLNGIVVVPGARTEHNDASALGIPDANYERIVRKVGVRSRPVAGPDQYTSDLAFSASRALLDARPQTDVGALIVCTQTPDHLIPGVSSRVHGLLGLPNDCFVIDINQGCSGFVLGTQMIVAMQRSMASHKSSLLINADTYSRLLRPDDVTTRVLFGDAATAAEFSTRPQGLRFRYCRSFADGTGYEAFVAHNSAVRPDDQPAGIHMDGSAIFNFALRCVPDAIRIALDDNGLQVGQIRKFIFHQANRFVTAQLARKLGLSDNQAPDNCEYMGNTVSRRPCRFCRRNRWRRSNAAIW</sequence>
<dbReference type="SUPFAM" id="SSF53901">
    <property type="entry name" value="Thiolase-like"/>
    <property type="match status" value="1"/>
</dbReference>
<dbReference type="Gene3D" id="3.40.47.10">
    <property type="match status" value="1"/>
</dbReference>
<dbReference type="CDD" id="cd00830">
    <property type="entry name" value="KAS_III"/>
    <property type="match status" value="1"/>
</dbReference>
<evidence type="ECO:0000313" key="6">
    <source>
        <dbReference type="Proteomes" id="UP000036959"/>
    </source>
</evidence>